<reference evidence="2 3" key="1">
    <citation type="submission" date="2018-07" db="EMBL/GenBank/DDBJ databases">
        <authorList>
            <consortium name="Pathogen Informatics"/>
        </authorList>
    </citation>
    <scope>NUCLEOTIDE SEQUENCE [LARGE SCALE GENOMIC DNA]</scope>
    <source>
        <strain evidence="2 3">4300STDY6470422</strain>
    </source>
</reference>
<evidence type="ECO:0000313" key="3">
    <source>
        <dbReference type="Proteomes" id="UP000252603"/>
    </source>
</evidence>
<dbReference type="PROSITE" id="PS51257">
    <property type="entry name" value="PROKAR_LIPOPROTEIN"/>
    <property type="match status" value="1"/>
</dbReference>
<proteinExistence type="predicted"/>
<organism evidence="2 3">
    <name type="scientific">Klebsiella pneumoniae</name>
    <dbReference type="NCBI Taxonomy" id="573"/>
    <lineage>
        <taxon>Bacteria</taxon>
        <taxon>Pseudomonadati</taxon>
        <taxon>Pseudomonadota</taxon>
        <taxon>Gammaproteobacteria</taxon>
        <taxon>Enterobacterales</taxon>
        <taxon>Enterobacteriaceae</taxon>
        <taxon>Klebsiella/Raoultella group</taxon>
        <taxon>Klebsiella</taxon>
        <taxon>Klebsiella pneumoniae complex</taxon>
    </lineage>
</organism>
<accession>A0A331BP23</accession>
<dbReference type="RefSeq" id="WP_021462612.1">
    <property type="nucleotide sequence ID" value="NZ_AP019665.1"/>
</dbReference>
<evidence type="ECO:0000313" key="1">
    <source>
        <dbReference type="EMBL" id="MSS33285.1"/>
    </source>
</evidence>
<dbReference type="EMBL" id="UFEU01000019">
    <property type="protein sequence ID" value="SSK56577.1"/>
    <property type="molecule type" value="Genomic_DNA"/>
</dbReference>
<reference evidence="1 4" key="2">
    <citation type="submission" date="2019-07" db="EMBL/GenBank/DDBJ databases">
        <title>Genome sequence of OXA-232-producing Klebsiella pneumoniae ST23 from septicemic neonate.</title>
        <authorList>
            <person name="Mukherjee S."/>
            <person name="Naha S."/>
            <person name="Bhadury P."/>
            <person name="Basu S."/>
        </authorList>
    </citation>
    <scope>NUCLEOTIDE SEQUENCE [LARGE SCALE GENOMIC DNA]</scope>
    <source>
        <strain evidence="1 4">EN5275</strain>
    </source>
</reference>
<dbReference type="EMBL" id="VINI01000020">
    <property type="protein sequence ID" value="MSS33285.1"/>
    <property type="molecule type" value="Genomic_DNA"/>
</dbReference>
<evidence type="ECO:0000313" key="4">
    <source>
        <dbReference type="Proteomes" id="UP000468995"/>
    </source>
</evidence>
<evidence type="ECO:0008006" key="5">
    <source>
        <dbReference type="Google" id="ProtNLM"/>
    </source>
</evidence>
<sequence>MKIILALPIIIGAFILTGCKSPSEVRQSGPEEIFHSNKNVNDVSECILSGWQEKSFLTGPVPVYIQPYKNGKTVYIDVYTWVADVIPDQDGKSKVIYFSQNARRSAEMKSVIKSCI</sequence>
<dbReference type="Proteomes" id="UP000468995">
    <property type="component" value="Unassembled WGS sequence"/>
</dbReference>
<dbReference type="Proteomes" id="UP000252603">
    <property type="component" value="Unassembled WGS sequence"/>
</dbReference>
<gene>
    <name evidence="1" type="ORF">FME62_21185</name>
    <name evidence="2" type="ORF">SAMEA4364603_04757</name>
</gene>
<protein>
    <recommendedName>
        <fullName evidence="5">Lipoprotein</fullName>
    </recommendedName>
</protein>
<evidence type="ECO:0000313" key="2">
    <source>
        <dbReference type="EMBL" id="SSK56577.1"/>
    </source>
</evidence>
<dbReference type="AlphaFoldDB" id="A0A331BP23"/>
<name>A0A331BP23_KLEPN</name>